<gene>
    <name evidence="3" type="ORF">A5888_003602</name>
    <name evidence="2" type="ORF">A5888_004035</name>
</gene>
<name>A0A242JXJ3_9ENTE</name>
<reference evidence="2" key="1">
    <citation type="submission" date="2017-05" db="EMBL/GenBank/DDBJ databases">
        <title>The Genome Sequence of Enterococcus sp. 9E7_DIV0242.</title>
        <authorList>
            <consortium name="The Broad Institute Genomics Platform"/>
            <consortium name="The Broad Institute Genomic Center for Infectious Diseases"/>
            <person name="Earl A."/>
            <person name="Manson A."/>
            <person name="Schwartman J."/>
            <person name="Gilmore M."/>
            <person name="Abouelleil A."/>
            <person name="Cao P."/>
            <person name="Chapman S."/>
            <person name="Cusick C."/>
            <person name="Shea T."/>
            <person name="Young S."/>
            <person name="Neafsey D."/>
            <person name="Nusbaum C."/>
            <person name="Birren B."/>
        </authorList>
    </citation>
    <scope>NUCLEOTIDE SEQUENCE [LARGE SCALE GENOMIC DNA]</scope>
    <source>
        <strain evidence="2">9E7_DIV0242</strain>
    </source>
</reference>
<sequence>MIRSKKQTTSIVLLMLSLLFVLSSCSLFAEEKDEYLESLKSLGGSLWISTSKYNSSYDKKTPMDFTSIVWEEAEKNQSLAFINKSQVFVGVYENEVLSYGRYFSIDDTNKPIFLFSHESFVATENHLNTKIPEADRQSFTQTELDEAAGGDSAENYFISKEFSRGVDSWSSSFYLLDDNTLIRQNIYDSDSKVALIKYTRQ</sequence>
<reference evidence="3" key="2">
    <citation type="submission" date="2017-05" db="EMBL/GenBank/DDBJ databases">
        <authorList>
            <consortium name="The Broad Institute Genomics Platform"/>
            <consortium name="The Broad Institute Genomic Center for Infectious Diseases"/>
            <person name="Earl A."/>
            <person name="Manson A."/>
            <person name="Schwartman J."/>
            <person name="Gilmore M."/>
            <person name="Abouelleil A."/>
            <person name="Cao P."/>
            <person name="Chapman S."/>
            <person name="Cusick C."/>
            <person name="Shea T."/>
            <person name="Young S."/>
            <person name="Neafsey D."/>
            <person name="Nusbaum C."/>
            <person name="Birren B."/>
        </authorList>
    </citation>
    <scope>NUCLEOTIDE SEQUENCE</scope>
    <source>
        <strain evidence="3">9E7_DIV0242</strain>
    </source>
</reference>
<feature type="signal peptide" evidence="1">
    <location>
        <begin position="1"/>
        <end position="29"/>
    </location>
</feature>
<proteinExistence type="predicted"/>
<keyword evidence="1" id="KW-0732">Signal</keyword>
<evidence type="ECO:0000313" key="3">
    <source>
        <dbReference type="EMBL" id="WYJ91834.1"/>
    </source>
</evidence>
<dbReference type="EMBL" id="CP147247">
    <property type="protein sequence ID" value="WYJ91834.1"/>
    <property type="molecule type" value="Genomic_DNA"/>
</dbReference>
<protein>
    <recommendedName>
        <fullName evidence="5">Lipoprotein</fullName>
    </recommendedName>
</protein>
<evidence type="ECO:0000256" key="1">
    <source>
        <dbReference type="SAM" id="SignalP"/>
    </source>
</evidence>
<accession>A0A242JXJ3</accession>
<evidence type="ECO:0000313" key="4">
    <source>
        <dbReference type="Proteomes" id="UP000195141"/>
    </source>
</evidence>
<dbReference type="AlphaFoldDB" id="A0A242JXJ3"/>
<dbReference type="PROSITE" id="PS51257">
    <property type="entry name" value="PROKAR_LIPOPROTEIN"/>
    <property type="match status" value="1"/>
</dbReference>
<evidence type="ECO:0008006" key="5">
    <source>
        <dbReference type="Google" id="ProtNLM"/>
    </source>
</evidence>
<feature type="chain" id="PRO_5011306846" description="Lipoprotein" evidence="1">
    <location>
        <begin position="30"/>
        <end position="201"/>
    </location>
</feature>
<dbReference type="RefSeq" id="WP_086350999.1">
    <property type="nucleotide sequence ID" value="NZ_CP147247.1"/>
</dbReference>
<dbReference type="Proteomes" id="UP000195141">
    <property type="component" value="Chromosome"/>
</dbReference>
<keyword evidence="4" id="KW-1185">Reference proteome</keyword>
<evidence type="ECO:0000313" key="2">
    <source>
        <dbReference type="EMBL" id="OTP09839.1"/>
    </source>
</evidence>
<reference evidence="3" key="3">
    <citation type="submission" date="2024-03" db="EMBL/GenBank/DDBJ databases">
        <title>The Genome Sequence of Enterococcus sp. DIV0242b.</title>
        <authorList>
            <consortium name="The Broad Institute Genomics Platform"/>
            <consortium name="The Broad Institute Microbial Omics Core"/>
            <consortium name="The Broad Institute Genomic Center for Infectious Diseases"/>
            <person name="Earl A."/>
            <person name="Manson A."/>
            <person name="Gilmore M."/>
            <person name="Schwartman J."/>
            <person name="Shea T."/>
            <person name="Abouelleil A."/>
            <person name="Cao P."/>
            <person name="Chapman S."/>
            <person name="Cusick C."/>
            <person name="Young S."/>
            <person name="Neafsey D."/>
            <person name="Nusbaum C."/>
            <person name="Birren B."/>
        </authorList>
    </citation>
    <scope>NUCLEOTIDE SEQUENCE</scope>
    <source>
        <strain evidence="3">9E7_DIV0242</strain>
    </source>
</reference>
<dbReference type="EMBL" id="NGMM01000009">
    <property type="protein sequence ID" value="OTP09839.1"/>
    <property type="molecule type" value="Genomic_DNA"/>
</dbReference>
<organism evidence="2">
    <name type="scientific">Candidatus Enterococcus clewellii</name>
    <dbReference type="NCBI Taxonomy" id="1834193"/>
    <lineage>
        <taxon>Bacteria</taxon>
        <taxon>Bacillati</taxon>
        <taxon>Bacillota</taxon>
        <taxon>Bacilli</taxon>
        <taxon>Lactobacillales</taxon>
        <taxon>Enterococcaceae</taxon>
        <taxon>Enterococcus</taxon>
    </lineage>
</organism>